<dbReference type="AlphaFoldDB" id="A0A8H5BZ84"/>
<comment type="caution">
    <text evidence="1">The sequence shown here is derived from an EMBL/GenBank/DDBJ whole genome shotgun (WGS) entry which is preliminary data.</text>
</comment>
<protein>
    <submittedName>
        <fullName evidence="1">Uncharacterized protein</fullName>
    </submittedName>
</protein>
<sequence length="89" mass="10151">MDALELRPILCIDSLAGLSRWLDYLAGWTIYRTPRAGLIDEMRPYAQFSHPLSNASVQTTDRLGWLRPYAQFSHPLSNASVQTTDRLGW</sequence>
<name>A0A8H5BZ84_9AGAR</name>
<accession>A0A8H5BZ84</accession>
<gene>
    <name evidence="1" type="ORF">D9611_007986</name>
</gene>
<evidence type="ECO:0000313" key="2">
    <source>
        <dbReference type="Proteomes" id="UP000541558"/>
    </source>
</evidence>
<dbReference type="EMBL" id="JAACJK010000111">
    <property type="protein sequence ID" value="KAF5332239.1"/>
    <property type="molecule type" value="Genomic_DNA"/>
</dbReference>
<reference evidence="1 2" key="1">
    <citation type="journal article" date="2020" name="ISME J.">
        <title>Uncovering the hidden diversity of litter-decomposition mechanisms in mushroom-forming fungi.</title>
        <authorList>
            <person name="Floudas D."/>
            <person name="Bentzer J."/>
            <person name="Ahren D."/>
            <person name="Johansson T."/>
            <person name="Persson P."/>
            <person name="Tunlid A."/>
        </authorList>
    </citation>
    <scope>NUCLEOTIDE SEQUENCE [LARGE SCALE GENOMIC DNA]</scope>
    <source>
        <strain evidence="1 2">CBS 175.51</strain>
    </source>
</reference>
<proteinExistence type="predicted"/>
<evidence type="ECO:0000313" key="1">
    <source>
        <dbReference type="EMBL" id="KAF5332239.1"/>
    </source>
</evidence>
<organism evidence="1 2">
    <name type="scientific">Ephemerocybe angulata</name>
    <dbReference type="NCBI Taxonomy" id="980116"/>
    <lineage>
        <taxon>Eukaryota</taxon>
        <taxon>Fungi</taxon>
        <taxon>Dikarya</taxon>
        <taxon>Basidiomycota</taxon>
        <taxon>Agaricomycotina</taxon>
        <taxon>Agaricomycetes</taxon>
        <taxon>Agaricomycetidae</taxon>
        <taxon>Agaricales</taxon>
        <taxon>Agaricineae</taxon>
        <taxon>Psathyrellaceae</taxon>
        <taxon>Ephemerocybe</taxon>
    </lineage>
</organism>
<dbReference type="Proteomes" id="UP000541558">
    <property type="component" value="Unassembled WGS sequence"/>
</dbReference>
<keyword evidence="2" id="KW-1185">Reference proteome</keyword>